<evidence type="ECO:0000256" key="2">
    <source>
        <dbReference type="PROSITE-ProRule" id="PRU00235"/>
    </source>
</evidence>
<dbReference type="EMBL" id="JBBCAQ010000022">
    <property type="protein sequence ID" value="KAK7590981.1"/>
    <property type="molecule type" value="Genomic_DNA"/>
</dbReference>
<dbReference type="Proteomes" id="UP001367676">
    <property type="component" value="Unassembled WGS sequence"/>
</dbReference>
<accession>A0AAN9TIS2</accession>
<feature type="repeat" description="RCC1" evidence="2">
    <location>
        <begin position="897"/>
        <end position="959"/>
    </location>
</feature>
<dbReference type="InterPro" id="IPR038648">
    <property type="entry name" value="PHR_sf"/>
</dbReference>
<reference evidence="4 5" key="1">
    <citation type="submission" date="2024-03" db="EMBL/GenBank/DDBJ databases">
        <title>Adaptation during the transition from Ophiocordyceps entomopathogen to insect associate is accompanied by gene loss and intensified selection.</title>
        <authorList>
            <person name="Ward C.M."/>
            <person name="Onetto C.A."/>
            <person name="Borneman A.R."/>
        </authorList>
    </citation>
    <scope>NUCLEOTIDE SEQUENCE [LARGE SCALE GENOMIC DNA]</scope>
    <source>
        <strain evidence="4">AWRI1</strain>
        <tissue evidence="4">Single Adult Female</tissue>
    </source>
</reference>
<feature type="repeat" description="RCC1" evidence="2">
    <location>
        <begin position="848"/>
        <end position="896"/>
    </location>
</feature>
<dbReference type="GO" id="GO:0008582">
    <property type="term" value="P:regulation of synaptic assembly at neuromuscular junction"/>
    <property type="evidence" value="ECO:0007669"/>
    <property type="project" value="TreeGrafter"/>
</dbReference>
<evidence type="ECO:0000313" key="5">
    <source>
        <dbReference type="Proteomes" id="UP001367676"/>
    </source>
</evidence>
<proteinExistence type="predicted"/>
<evidence type="ECO:0000256" key="1">
    <source>
        <dbReference type="ARBA" id="ARBA00022786"/>
    </source>
</evidence>
<dbReference type="Pfam" id="PF08005">
    <property type="entry name" value="PHR"/>
    <property type="match status" value="2"/>
</dbReference>
<dbReference type="PROSITE" id="PS00626">
    <property type="entry name" value="RCC1_2"/>
    <property type="match status" value="2"/>
</dbReference>
<dbReference type="SUPFAM" id="SSF50985">
    <property type="entry name" value="RCC1/BLIP-II"/>
    <property type="match status" value="1"/>
</dbReference>
<dbReference type="InterPro" id="IPR000408">
    <property type="entry name" value="Reg_chr_condens"/>
</dbReference>
<gene>
    <name evidence="4" type="ORF">V9T40_002594</name>
</gene>
<organism evidence="4 5">
    <name type="scientific">Parthenolecanium corni</name>
    <dbReference type="NCBI Taxonomy" id="536013"/>
    <lineage>
        <taxon>Eukaryota</taxon>
        <taxon>Metazoa</taxon>
        <taxon>Ecdysozoa</taxon>
        <taxon>Arthropoda</taxon>
        <taxon>Hexapoda</taxon>
        <taxon>Insecta</taxon>
        <taxon>Pterygota</taxon>
        <taxon>Neoptera</taxon>
        <taxon>Paraneoptera</taxon>
        <taxon>Hemiptera</taxon>
        <taxon>Sternorrhyncha</taxon>
        <taxon>Coccoidea</taxon>
        <taxon>Coccidae</taxon>
        <taxon>Parthenolecanium</taxon>
    </lineage>
</organism>
<dbReference type="PROSITE" id="PS50012">
    <property type="entry name" value="RCC1_3"/>
    <property type="match status" value="2"/>
</dbReference>
<evidence type="ECO:0000259" key="3">
    <source>
        <dbReference type="Pfam" id="PF08005"/>
    </source>
</evidence>
<sequence>MFPDSSEVGKYFHEMFKFRWDEYRRSSSLLVVNPTKRRKKFAEEEGLIYKPLDFEIFGNISAFGIFEISRLAVFEKFLRRTSYLYLHLQMLTEPPAECSSPADTDLVASKMRTADDSDVSKVVKIGVRSVFELIKGSKDEHPNLCIKAVNSLLTLLEGLQLEALSDEPSDIISDIFNVLLSVVKESLSEKSSDPNHHVNRLVELSSASLLSFAIIRGDTGKMLRAICTILTSKYSTSHKMILPNAVIELQKSVQSIITGKLKHPSWFTHGVQRSSCISSFRLLLSSDNLVRVPLRIKNVACDGYFLYIYCTYGLYKVGTGYNGTIPRNIYAYNAAFFGQENGWIGFIKKTLYFILMKPKSNSEFYAVNTTTLELQNMLRVDVSVANLSRGPIFVNDEYLCLLSSLKEDTLILRYLEVNETKVTLSPDHMQLKLSQKYFKLFGAAFEGQESVLCQSSVGIGEEIVSFVCGKEFSFLQTADGKVLYNGKLGNQNIRVPGSKSIQCWVELMCPKMSAVRQCVTGNEGSIGLLVYNDGSVYSIGIAKRGEDGENGVPRRQSCQVKPKRMTRMEGKNVTYAACNHGSTALVTDKGELYMFGKDAIHCESGTGLVSDLKNVRVRQVALGKVHVVVLTDKGHVYTFGYNGRGQCGRYFSSSDSNRFENQGEIQTEDEETVGSSEETYSDFVCPKGTHVFKQDKCMICPICHQCTGYGAECQLARRNEEREPGEECGCGDGDSGCAKCCICKLCAFEEDPEQELDDDNDVDDLIKINLFGAVYERNERKARVEFFKRDTDAVPALSAEVVANANILGGDSMSMVYLPPAKVFFKTNSLATQVTAGLYHSVVLMENGEVYTFGSNAMGQLGVADVNNVGPVRANLPSVTVQIAAGSNHTVALSSSGEVYTFGSNSKNQLGDHAICAIENDGLLWSNVPLLVPEIGAQYQKKAVGIGASGDLTYLRINENFVNVNTLNVSTFVADKNHILLFPVRNSNSQKPFDCVVVEKISNNFKSFHDEDQVDFTSCFVCYDSYYSVLWSVKFDENESLDQSLTVSCYNVVASDVREEFCSPNILDCELAVPIIPLRLLPCYQTAIHVLACLDMLAQARSSKDALKSFFTEQKRVVNTRSLRKEDFSYVNRFQGLGNMWTYNTHNAVEAIRVSCDTDVLLGGVGLYGGRGHYHAKIKIYDLGFECDSQSKEGQLLLSTEEIVYECSLKQIYSFMLEEPILLQANRWYVIWAQIKGSPSDYGASGQSYIVTDDEVVFHFKSSLLSNNGTDVSCGQIPQLLYKLLQPEFFVVTNFENPSSSAAVHILSRKFSHSVSEDGFRSLIDLLSWCWEAFKKKYSEISNVWFSPALLESVRQFDRLVYINQACHHLIRTFIFETYPEDSRVREKRTRNNYIMAELIGDVRELLQNILSDPFIFENFILKKADEGSNNIFFKLVKHILKECSDTLVSCFYVFYPSPIQKWIHLSYLLNFEPEHEFENDFLIIATLSSLYASNIHLKAVFPILLGGFDPNLLFQPNKKANVSTSCFHNFYPVLTESMMARTEREIPVTVCSWLFIVEKILEMASQPLEDILRGVQKERDLKIAYNSCHILSKLVAELSAEAMGINDEVQRRKEQMLHTTPVRFRRINGNKSWNTGNGSPDAISFSVNKPGVVIVGVGVFGGTGNYDYEIELMDEGCNRGKNGENMSSSHAPWRCIAMCRGSFGTVDYNGKDVVELNFEYPATIRENTKYVIKLRLRGNRTNNGELGQAVITGPDETVFTFSSTDMSFNGTSVSRGQLPYIIYYRYPQRSTQELKQKISLENQAREAIITISKLIFCRLRDVLFEASELGDHRDIIDALIDTPFIKVLIPLLVTHLSPLITLHPKNAFQVFKFIEELLPLVCSLNKERIMSSRESAQILENSCCLPNTSNICTTSPHYSVVESDHPYKRATVSMYNVKFPQTVLWMSLEFDPRCGTTQEEDVLKIYVPDFANEPSFKPRKLFRPLPRVYGNIKNSWPGTAIILPGNEVIFSLESASKYSSHDRGTPFGFKCSVIGFELINIDELPRLELELTTLACRCASYLIKKKRNTSLVEDELNVENLNMESAEAEYRAHPRILNRGLDLFRDEIMEHDWMNMQTR</sequence>
<evidence type="ECO:0000313" key="4">
    <source>
        <dbReference type="EMBL" id="KAK7590981.1"/>
    </source>
</evidence>
<feature type="domain" description="PHR" evidence="3">
    <location>
        <begin position="1624"/>
        <end position="1785"/>
    </location>
</feature>
<keyword evidence="1" id="KW-0833">Ubl conjugation pathway</keyword>
<dbReference type="GO" id="GO:0007411">
    <property type="term" value="P:axon guidance"/>
    <property type="evidence" value="ECO:0007669"/>
    <property type="project" value="TreeGrafter"/>
</dbReference>
<dbReference type="InterPro" id="IPR012983">
    <property type="entry name" value="PHR"/>
</dbReference>
<dbReference type="PANTHER" id="PTHR45943:SF1">
    <property type="entry name" value="E3 UBIQUITIN-PROTEIN LIGASE MYCBP2"/>
    <property type="match status" value="1"/>
</dbReference>
<name>A0AAN9TIS2_9HEMI</name>
<dbReference type="InterPro" id="IPR009091">
    <property type="entry name" value="RCC1/BLIP-II"/>
</dbReference>
<dbReference type="GO" id="GO:0061630">
    <property type="term" value="F:ubiquitin protein ligase activity"/>
    <property type="evidence" value="ECO:0007669"/>
    <property type="project" value="TreeGrafter"/>
</dbReference>
<comment type="caution">
    <text evidence="4">The sequence shown here is derived from an EMBL/GenBank/DDBJ whole genome shotgun (WGS) entry which is preliminary data.</text>
</comment>
<dbReference type="GO" id="GO:0005886">
    <property type="term" value="C:plasma membrane"/>
    <property type="evidence" value="ECO:0007669"/>
    <property type="project" value="TreeGrafter"/>
</dbReference>
<dbReference type="GO" id="GO:0005634">
    <property type="term" value="C:nucleus"/>
    <property type="evidence" value="ECO:0007669"/>
    <property type="project" value="TreeGrafter"/>
</dbReference>
<dbReference type="Gene3D" id="2.130.10.30">
    <property type="entry name" value="Regulator of chromosome condensation 1/beta-lactamase-inhibitor protein II"/>
    <property type="match status" value="2"/>
</dbReference>
<dbReference type="Gene3D" id="2.60.120.820">
    <property type="entry name" value="PHR domain"/>
    <property type="match status" value="2"/>
</dbReference>
<keyword evidence="5" id="KW-1185">Reference proteome</keyword>
<protein>
    <recommendedName>
        <fullName evidence="3">PHR domain-containing protein</fullName>
    </recommendedName>
</protein>
<dbReference type="Pfam" id="PF13540">
    <property type="entry name" value="RCC1_2"/>
    <property type="match status" value="3"/>
</dbReference>
<feature type="domain" description="PHR" evidence="3">
    <location>
        <begin position="1132"/>
        <end position="1283"/>
    </location>
</feature>
<dbReference type="PANTHER" id="PTHR45943">
    <property type="entry name" value="E3 UBIQUITIN-PROTEIN LIGASE MYCBP2"/>
    <property type="match status" value="1"/>
</dbReference>